<evidence type="ECO:0000313" key="1">
    <source>
        <dbReference type="EMBL" id="KAH7837759.1"/>
    </source>
</evidence>
<evidence type="ECO:0000313" key="2">
    <source>
        <dbReference type="Proteomes" id="UP000828048"/>
    </source>
</evidence>
<comment type="caution">
    <text evidence="1">The sequence shown here is derived from an EMBL/GenBank/DDBJ whole genome shotgun (WGS) entry which is preliminary data.</text>
</comment>
<organism evidence="1 2">
    <name type="scientific">Vaccinium darrowii</name>
    <dbReference type="NCBI Taxonomy" id="229202"/>
    <lineage>
        <taxon>Eukaryota</taxon>
        <taxon>Viridiplantae</taxon>
        <taxon>Streptophyta</taxon>
        <taxon>Embryophyta</taxon>
        <taxon>Tracheophyta</taxon>
        <taxon>Spermatophyta</taxon>
        <taxon>Magnoliopsida</taxon>
        <taxon>eudicotyledons</taxon>
        <taxon>Gunneridae</taxon>
        <taxon>Pentapetalae</taxon>
        <taxon>asterids</taxon>
        <taxon>Ericales</taxon>
        <taxon>Ericaceae</taxon>
        <taxon>Vaccinioideae</taxon>
        <taxon>Vaccinieae</taxon>
        <taxon>Vaccinium</taxon>
    </lineage>
</organism>
<dbReference type="EMBL" id="CM037156">
    <property type="protein sequence ID" value="KAH7837759.1"/>
    <property type="molecule type" value="Genomic_DNA"/>
</dbReference>
<accession>A0ACB7XAV9</accession>
<reference evidence="1 2" key="1">
    <citation type="journal article" date="2021" name="Hortic Res">
        <title>High-quality reference genome and annotation aids understanding of berry development for evergreen blueberry (Vaccinium darrowii).</title>
        <authorList>
            <person name="Yu J."/>
            <person name="Hulse-Kemp A.M."/>
            <person name="Babiker E."/>
            <person name="Staton M."/>
        </authorList>
    </citation>
    <scope>NUCLEOTIDE SEQUENCE [LARGE SCALE GENOMIC DNA]</scope>
    <source>
        <strain evidence="2">cv. NJ 8807/NJ 8810</strain>
        <tissue evidence="1">Young leaf</tissue>
    </source>
</reference>
<name>A0ACB7XAV9_9ERIC</name>
<gene>
    <name evidence="1" type="ORF">Vadar_017617</name>
</gene>
<sequence>MDCFQVVDPLGIAGGLAVLWKRDLNVSFIRSSNFFIEVGITDADTGFVWRLINLYASTNDGHRRDQWRELVEYRQRDDADWVIWGDFNDLLWDDEKVGGRRREEWSLRAFRNFVADLGAVDLGYSGYPFTWVNRRYGSGLIKERLDRVLVSPGWRVKYDRGFVQHLFSVGSDHAALLLDTNPPRNFGLRSFRFDSRWTSDPESMEVVKKSWQNPVQGSKMFEVFSKVRGCRQELRKWSKAKNFNARRKINEVHQKLIDIGEERRHGWDGEVRELEKELGRLWEQEERFWRQKYRATWMVEGDRNTSFFHAKVAQRRRRNTISGVQDHHGEWKTDETEVANEFVNYFQNLFHSEGIANLSEVVGFIESRITDNMNAALTKNFSVGEIKQALFDIDPTKAPGADGMTAGFYQHYWDVVGEDVVKAVQQFFLTGHILKSLNHTQLVLIPKVKTPVQGDWADLCDPTV</sequence>
<proteinExistence type="predicted"/>
<protein>
    <submittedName>
        <fullName evidence="1">Uncharacterized protein</fullName>
    </submittedName>
</protein>
<keyword evidence="2" id="KW-1185">Reference proteome</keyword>
<dbReference type="Proteomes" id="UP000828048">
    <property type="component" value="Chromosome 6"/>
</dbReference>